<evidence type="ECO:0000313" key="13">
    <source>
        <dbReference type="EMBL" id="DAF52230.1"/>
    </source>
</evidence>
<dbReference type="SUPFAM" id="SSF102114">
    <property type="entry name" value="Radical SAM enzymes"/>
    <property type="match status" value="1"/>
</dbReference>
<evidence type="ECO:0000256" key="1">
    <source>
        <dbReference type="ARBA" id="ARBA00001966"/>
    </source>
</evidence>
<comment type="similarity">
    <text evidence="3">Belongs to the organic radical-activating enzymes family.</text>
</comment>
<dbReference type="InterPro" id="IPR007197">
    <property type="entry name" value="rSAM"/>
</dbReference>
<sequence>MNYLELNKYDTANGPGIRVSLFIAGCTLKCKGCFNKESWDFNAGKPFTKDTLAKVYEYLSKPYITGLSILGGDPLEPQNQTGVLSLVNGVHTVFPDKTIWLWTGRTYKTIKSNPILNYIDTLVDGPYIEHLKEDLPFRGSSNQNIIFLRK</sequence>
<comment type="function">
    <text evidence="2">Activation of anaerobic ribonucleoside-triphosphate reductase under anaerobic conditions by generation of an organic free radical, using S-adenosylmethionine and reduced flavodoxin as cosubstrates to produce 5'-deoxy-adenosine.</text>
</comment>
<dbReference type="InterPro" id="IPR012837">
    <property type="entry name" value="NrdG"/>
</dbReference>
<keyword evidence="7" id="KW-0479">Metal-binding</keyword>
<evidence type="ECO:0000256" key="2">
    <source>
        <dbReference type="ARBA" id="ARBA00003852"/>
    </source>
</evidence>
<dbReference type="InterPro" id="IPR001989">
    <property type="entry name" value="Radical_activat_CS"/>
</dbReference>
<dbReference type="InterPro" id="IPR058240">
    <property type="entry name" value="rSAM_sf"/>
</dbReference>
<protein>
    <recommendedName>
        <fullName evidence="4">Anaerobic ribonucleoside-triphosphate reductase-activating protein</fullName>
    </recommendedName>
    <alternativeName>
        <fullName evidence="11">Class III anaerobic ribonucleotide reductase small component</fullName>
    </alternativeName>
</protein>
<evidence type="ECO:0000256" key="5">
    <source>
        <dbReference type="ARBA" id="ARBA00022485"/>
    </source>
</evidence>
<dbReference type="GO" id="GO:0046872">
    <property type="term" value="F:metal ion binding"/>
    <property type="evidence" value="ECO:0007669"/>
    <property type="project" value="UniProtKB-KW"/>
</dbReference>
<keyword evidence="5" id="KW-0004">4Fe-4S</keyword>
<evidence type="ECO:0000256" key="4">
    <source>
        <dbReference type="ARBA" id="ARBA00014281"/>
    </source>
</evidence>
<dbReference type="InterPro" id="IPR013785">
    <property type="entry name" value="Aldolase_TIM"/>
</dbReference>
<accession>A0A8S5SMP1</accession>
<dbReference type="SFLD" id="SFLDF00299">
    <property type="entry name" value="anaerobic_ribonucleoside-triph"/>
    <property type="match status" value="1"/>
</dbReference>
<proteinExistence type="inferred from homology"/>
<dbReference type="SFLD" id="SFLDG01066">
    <property type="entry name" value="organic_radical-activating_enz"/>
    <property type="match status" value="1"/>
</dbReference>
<organism evidence="13">
    <name type="scientific">Podoviridae sp. ctIKM86</name>
    <dbReference type="NCBI Taxonomy" id="2827729"/>
    <lineage>
        <taxon>Viruses</taxon>
        <taxon>Duplodnaviria</taxon>
        <taxon>Heunggongvirae</taxon>
        <taxon>Uroviricota</taxon>
        <taxon>Caudoviricetes</taxon>
    </lineage>
</organism>
<keyword evidence="6" id="KW-0949">S-adenosyl-L-methionine</keyword>
<keyword evidence="10" id="KW-0411">Iron-sulfur</keyword>
<dbReference type="SFLD" id="SFLDS00029">
    <property type="entry name" value="Radical_SAM"/>
    <property type="match status" value="1"/>
</dbReference>
<dbReference type="GO" id="GO:0043365">
    <property type="term" value="F:[formate-C-acetyltransferase]-activating enzyme activity"/>
    <property type="evidence" value="ECO:0007669"/>
    <property type="project" value="InterPro"/>
</dbReference>
<comment type="catalytic activity">
    <reaction evidence="12">
        <text>glycyl-[protein] + reduced [flavodoxin] + S-adenosyl-L-methionine = glycin-2-yl radical-[protein] + semiquinone [flavodoxin] + 5'-deoxyadenosine + L-methionine + H(+)</text>
        <dbReference type="Rhea" id="RHEA:61976"/>
        <dbReference type="Rhea" id="RHEA-COMP:10622"/>
        <dbReference type="Rhea" id="RHEA-COMP:14480"/>
        <dbReference type="Rhea" id="RHEA-COMP:15993"/>
        <dbReference type="Rhea" id="RHEA-COMP:15994"/>
        <dbReference type="ChEBI" id="CHEBI:15378"/>
        <dbReference type="ChEBI" id="CHEBI:17319"/>
        <dbReference type="ChEBI" id="CHEBI:29947"/>
        <dbReference type="ChEBI" id="CHEBI:32722"/>
        <dbReference type="ChEBI" id="CHEBI:57618"/>
        <dbReference type="ChEBI" id="CHEBI:57844"/>
        <dbReference type="ChEBI" id="CHEBI:59789"/>
        <dbReference type="ChEBI" id="CHEBI:140311"/>
    </reaction>
</comment>
<evidence type="ECO:0000256" key="7">
    <source>
        <dbReference type="ARBA" id="ARBA00022723"/>
    </source>
</evidence>
<evidence type="ECO:0000256" key="3">
    <source>
        <dbReference type="ARBA" id="ARBA00009777"/>
    </source>
</evidence>
<evidence type="ECO:0000256" key="12">
    <source>
        <dbReference type="ARBA" id="ARBA00047365"/>
    </source>
</evidence>
<evidence type="ECO:0000256" key="6">
    <source>
        <dbReference type="ARBA" id="ARBA00022691"/>
    </source>
</evidence>
<comment type="cofactor">
    <cofactor evidence="1">
        <name>[4Fe-4S] cluster</name>
        <dbReference type="ChEBI" id="CHEBI:49883"/>
    </cofactor>
</comment>
<dbReference type="PROSITE" id="PS01087">
    <property type="entry name" value="RADICAL_ACTIVATING"/>
    <property type="match status" value="1"/>
</dbReference>
<reference evidence="13" key="1">
    <citation type="journal article" date="2021" name="Proc. Natl. Acad. Sci. U.S.A.">
        <title>A Catalog of Tens of Thousands of Viruses from Human Metagenomes Reveals Hidden Associations with Chronic Diseases.</title>
        <authorList>
            <person name="Tisza M.J."/>
            <person name="Buck C.B."/>
        </authorList>
    </citation>
    <scope>NUCLEOTIDE SEQUENCE</scope>
    <source>
        <strain evidence="13">CtIKM86</strain>
    </source>
</reference>
<dbReference type="PANTHER" id="PTHR30352:SF2">
    <property type="entry name" value="ANAEROBIC RIBONUCLEOSIDE-TRIPHOSPHATE REDUCTASE-ACTIVATING PROTEIN"/>
    <property type="match status" value="1"/>
</dbReference>
<dbReference type="SFLD" id="SFLDG01063">
    <property type="entry name" value="activating_enzymes__group_1"/>
    <property type="match status" value="1"/>
</dbReference>
<dbReference type="InterPro" id="IPR034457">
    <property type="entry name" value="Organic_radical-activating"/>
</dbReference>
<keyword evidence="9" id="KW-0408">Iron</keyword>
<keyword evidence="8" id="KW-0560">Oxidoreductase</keyword>
<dbReference type="NCBIfam" id="TIGR02491">
    <property type="entry name" value="NrdG"/>
    <property type="match status" value="1"/>
</dbReference>
<evidence type="ECO:0000256" key="9">
    <source>
        <dbReference type="ARBA" id="ARBA00023004"/>
    </source>
</evidence>
<dbReference type="PIRSF" id="PIRSF000368">
    <property type="entry name" value="NrdG"/>
    <property type="match status" value="1"/>
</dbReference>
<evidence type="ECO:0000256" key="8">
    <source>
        <dbReference type="ARBA" id="ARBA00023002"/>
    </source>
</evidence>
<dbReference type="Pfam" id="PF13353">
    <property type="entry name" value="Fer4_12"/>
    <property type="match status" value="1"/>
</dbReference>
<name>A0A8S5SMP1_9CAUD</name>
<dbReference type="EMBL" id="BK032631">
    <property type="protein sequence ID" value="DAF52230.1"/>
    <property type="molecule type" value="Genomic_DNA"/>
</dbReference>
<dbReference type="GO" id="GO:0051539">
    <property type="term" value="F:4 iron, 4 sulfur cluster binding"/>
    <property type="evidence" value="ECO:0007669"/>
    <property type="project" value="UniProtKB-KW"/>
</dbReference>
<dbReference type="GO" id="GO:0004748">
    <property type="term" value="F:ribonucleoside-diphosphate reductase activity, thioredoxin disulfide as acceptor"/>
    <property type="evidence" value="ECO:0007669"/>
    <property type="project" value="TreeGrafter"/>
</dbReference>
<dbReference type="Gene3D" id="3.20.20.70">
    <property type="entry name" value="Aldolase class I"/>
    <property type="match status" value="1"/>
</dbReference>
<evidence type="ECO:0000256" key="10">
    <source>
        <dbReference type="ARBA" id="ARBA00023014"/>
    </source>
</evidence>
<evidence type="ECO:0000256" key="11">
    <source>
        <dbReference type="ARBA" id="ARBA00033436"/>
    </source>
</evidence>
<dbReference type="PANTHER" id="PTHR30352">
    <property type="entry name" value="PYRUVATE FORMATE-LYASE-ACTIVATING ENZYME"/>
    <property type="match status" value="1"/>
</dbReference>